<reference evidence="1 2" key="1">
    <citation type="submission" date="2019-09" db="EMBL/GenBank/DDBJ databases">
        <authorList>
            <person name="Ou C."/>
        </authorList>
    </citation>
    <scope>NUCLEOTIDE SEQUENCE [LARGE SCALE GENOMIC DNA]</scope>
    <source>
        <strain evidence="1">S2</strain>
        <tissue evidence="1">Leaf</tissue>
    </source>
</reference>
<organism evidence="1 2">
    <name type="scientific">Pyrus ussuriensis x Pyrus communis</name>
    <dbReference type="NCBI Taxonomy" id="2448454"/>
    <lineage>
        <taxon>Eukaryota</taxon>
        <taxon>Viridiplantae</taxon>
        <taxon>Streptophyta</taxon>
        <taxon>Embryophyta</taxon>
        <taxon>Tracheophyta</taxon>
        <taxon>Spermatophyta</taxon>
        <taxon>Magnoliopsida</taxon>
        <taxon>eudicotyledons</taxon>
        <taxon>Gunneridae</taxon>
        <taxon>Pentapetalae</taxon>
        <taxon>rosids</taxon>
        <taxon>fabids</taxon>
        <taxon>Rosales</taxon>
        <taxon>Rosaceae</taxon>
        <taxon>Amygdaloideae</taxon>
        <taxon>Maleae</taxon>
        <taxon>Pyrus</taxon>
    </lineage>
</organism>
<sequence length="57" mass="5830">MWEKLLGGGSGGGRLGLEERKSLHNLQGGFEAGGVGEGDEGGGVVRVVEEDFGEKDA</sequence>
<dbReference type="Proteomes" id="UP000327157">
    <property type="component" value="Chromosome 14"/>
</dbReference>
<evidence type="ECO:0000313" key="2">
    <source>
        <dbReference type="Proteomes" id="UP000327157"/>
    </source>
</evidence>
<comment type="caution">
    <text evidence="1">The sequence shown here is derived from an EMBL/GenBank/DDBJ whole genome shotgun (WGS) entry which is preliminary data.</text>
</comment>
<accession>A0A5N5G2N7</accession>
<reference evidence="1 2" key="3">
    <citation type="submission" date="2019-11" db="EMBL/GenBank/DDBJ databases">
        <title>A de novo genome assembly of a pear dwarfing rootstock.</title>
        <authorList>
            <person name="Wang F."/>
            <person name="Wang J."/>
            <person name="Li S."/>
            <person name="Zhang Y."/>
            <person name="Fang M."/>
            <person name="Ma L."/>
            <person name="Zhao Y."/>
            <person name="Jiang S."/>
        </authorList>
    </citation>
    <scope>NUCLEOTIDE SEQUENCE [LARGE SCALE GENOMIC DNA]</scope>
    <source>
        <strain evidence="1">S2</strain>
        <tissue evidence="1">Leaf</tissue>
    </source>
</reference>
<reference evidence="2" key="2">
    <citation type="submission" date="2019-10" db="EMBL/GenBank/DDBJ databases">
        <title>A de novo genome assembly of a pear dwarfing rootstock.</title>
        <authorList>
            <person name="Wang F."/>
            <person name="Wang J."/>
            <person name="Li S."/>
            <person name="Zhang Y."/>
            <person name="Fang M."/>
            <person name="Ma L."/>
            <person name="Zhao Y."/>
            <person name="Jiang S."/>
        </authorList>
    </citation>
    <scope>NUCLEOTIDE SEQUENCE [LARGE SCALE GENOMIC DNA]</scope>
</reference>
<dbReference type="EMBL" id="SMOL01000553">
    <property type="protein sequence ID" value="KAB2607950.1"/>
    <property type="molecule type" value="Genomic_DNA"/>
</dbReference>
<dbReference type="AlphaFoldDB" id="A0A5N5G2N7"/>
<gene>
    <name evidence="1" type="ORF">D8674_011118</name>
</gene>
<keyword evidence="2" id="KW-1185">Reference proteome</keyword>
<proteinExistence type="predicted"/>
<protein>
    <submittedName>
        <fullName evidence="1">F-box/kelch-repeat protein OR23-like</fullName>
    </submittedName>
</protein>
<evidence type="ECO:0000313" key="1">
    <source>
        <dbReference type="EMBL" id="KAB2607950.1"/>
    </source>
</evidence>
<name>A0A5N5G2N7_9ROSA</name>